<dbReference type="FunFam" id="4.10.1110.10:FF:000001">
    <property type="entry name" value="Zinc finger AN1-type containing 6"/>
    <property type="match status" value="1"/>
</dbReference>
<dbReference type="SUPFAM" id="SSF57716">
    <property type="entry name" value="Glucocorticoid receptor-like (DNA-binding domain)"/>
    <property type="match status" value="1"/>
</dbReference>
<dbReference type="InterPro" id="IPR035896">
    <property type="entry name" value="AN1-like_Znf"/>
</dbReference>
<evidence type="ECO:0000313" key="11">
    <source>
        <dbReference type="Proteomes" id="UP000007267"/>
    </source>
</evidence>
<dbReference type="Proteomes" id="UP000007267">
    <property type="component" value="Unassembled WGS sequence"/>
</dbReference>
<keyword evidence="1" id="KW-0597">Phosphoprotein</keyword>
<dbReference type="Gene3D" id="4.10.1110.10">
    <property type="entry name" value="AN1-like Zinc finger"/>
    <property type="match status" value="1"/>
</dbReference>
<evidence type="ECO:0000256" key="3">
    <source>
        <dbReference type="ARBA" id="ARBA00022771"/>
    </source>
</evidence>
<dbReference type="FunFam" id="1.20.5.4770:FF:000001">
    <property type="entry name" value="Zinc finger AN1-type containing 6"/>
    <property type="match status" value="1"/>
</dbReference>
<dbReference type="HOGENOM" id="CLU_057016_1_0_1"/>
<dbReference type="Pfam" id="PF01754">
    <property type="entry name" value="zf-A20"/>
    <property type="match status" value="1"/>
</dbReference>
<evidence type="ECO:0000313" key="10">
    <source>
        <dbReference type="Ensembl" id="ENSPSIP00000018599.1"/>
    </source>
</evidence>
<dbReference type="EMBL" id="AGCU01126858">
    <property type="status" value="NOT_ANNOTATED_CDS"/>
    <property type="molecule type" value="Genomic_DNA"/>
</dbReference>
<keyword evidence="5" id="KW-0007">Acetylation</keyword>
<dbReference type="GO" id="GO:0008270">
    <property type="term" value="F:zinc ion binding"/>
    <property type="evidence" value="ECO:0007669"/>
    <property type="project" value="UniProtKB-KW"/>
</dbReference>
<evidence type="ECO:0000256" key="5">
    <source>
        <dbReference type="ARBA" id="ARBA00022990"/>
    </source>
</evidence>
<evidence type="ECO:0000259" key="9">
    <source>
        <dbReference type="PROSITE" id="PS51039"/>
    </source>
</evidence>
<reference evidence="11" key="2">
    <citation type="journal article" date="2013" name="Nat. Genet.">
        <title>The draft genomes of soft-shell turtle and green sea turtle yield insights into the development and evolution of the turtle-specific body plan.</title>
        <authorList>
            <person name="Wang Z."/>
            <person name="Pascual-Anaya J."/>
            <person name="Zadissa A."/>
            <person name="Li W."/>
            <person name="Niimura Y."/>
            <person name="Huang Z."/>
            <person name="Li C."/>
            <person name="White S."/>
            <person name="Xiong Z."/>
            <person name="Fang D."/>
            <person name="Wang B."/>
            <person name="Ming Y."/>
            <person name="Chen Y."/>
            <person name="Zheng Y."/>
            <person name="Kuraku S."/>
            <person name="Pignatelli M."/>
            <person name="Herrero J."/>
            <person name="Beal K."/>
            <person name="Nozawa M."/>
            <person name="Li Q."/>
            <person name="Wang J."/>
            <person name="Zhang H."/>
            <person name="Yu L."/>
            <person name="Shigenobu S."/>
            <person name="Wang J."/>
            <person name="Liu J."/>
            <person name="Flicek P."/>
            <person name="Searle S."/>
            <person name="Wang J."/>
            <person name="Kuratani S."/>
            <person name="Yin Y."/>
            <person name="Aken B."/>
            <person name="Zhang G."/>
            <person name="Irie N."/>
        </authorList>
    </citation>
    <scope>NUCLEOTIDE SEQUENCE [LARGE SCALE GENOMIC DNA]</scope>
    <source>
        <strain evidence="11">Daiwa-1</strain>
    </source>
</reference>
<dbReference type="Ensembl" id="ENSPSIT00000018685.1">
    <property type="protein sequence ID" value="ENSPSIP00000018599.1"/>
    <property type="gene ID" value="ENSPSIG00000016540.1"/>
</dbReference>
<dbReference type="OMA" id="RYADSHK"/>
<dbReference type="PANTHER" id="PTHR10634:SF27">
    <property type="entry name" value="AN1-TYPE ZINC FINGER PROTEIN 6 ISOFORM 1"/>
    <property type="match status" value="1"/>
</dbReference>
<dbReference type="SMART" id="SM00154">
    <property type="entry name" value="ZnF_AN1"/>
    <property type="match status" value="1"/>
</dbReference>
<feature type="region of interest" description="Disordered" evidence="7">
    <location>
        <begin position="41"/>
        <end position="142"/>
    </location>
</feature>
<proteinExistence type="predicted"/>
<dbReference type="PROSITE" id="PS51036">
    <property type="entry name" value="ZF_A20"/>
    <property type="match status" value="1"/>
</dbReference>
<dbReference type="AlphaFoldDB" id="K7GE88"/>
<evidence type="ECO:0000256" key="7">
    <source>
        <dbReference type="SAM" id="MobiDB-lite"/>
    </source>
</evidence>
<evidence type="ECO:0000256" key="1">
    <source>
        <dbReference type="ARBA" id="ARBA00022553"/>
    </source>
</evidence>
<evidence type="ECO:0000256" key="2">
    <source>
        <dbReference type="ARBA" id="ARBA00022723"/>
    </source>
</evidence>
<feature type="compositionally biased region" description="Polar residues" evidence="7">
    <location>
        <begin position="102"/>
        <end position="131"/>
    </location>
</feature>
<keyword evidence="11" id="KW-1185">Reference proteome</keyword>
<feature type="domain" description="AN1-type" evidence="9">
    <location>
        <begin position="141"/>
        <end position="187"/>
    </location>
</feature>
<dbReference type="SMART" id="SM00259">
    <property type="entry name" value="ZnF_A20"/>
    <property type="match status" value="1"/>
</dbReference>
<dbReference type="Gene3D" id="1.20.5.4770">
    <property type="match status" value="1"/>
</dbReference>
<reference evidence="11" key="1">
    <citation type="submission" date="2011-10" db="EMBL/GenBank/DDBJ databases">
        <authorList>
            <consortium name="Soft-shell Turtle Genome Consortium"/>
        </authorList>
    </citation>
    <scope>NUCLEOTIDE SEQUENCE [LARGE SCALE GENOMIC DNA]</scope>
    <source>
        <strain evidence="11">Daiwa-1</strain>
    </source>
</reference>
<dbReference type="PANTHER" id="PTHR10634">
    <property type="entry name" value="AN1-TYPE ZINC FINGER PROTEIN"/>
    <property type="match status" value="1"/>
</dbReference>
<feature type="compositionally biased region" description="Polar residues" evidence="7">
    <location>
        <begin position="80"/>
        <end position="94"/>
    </location>
</feature>
<keyword evidence="4" id="KW-0862">Zinc</keyword>
<reference evidence="10" key="3">
    <citation type="submission" date="2025-08" db="UniProtKB">
        <authorList>
            <consortium name="Ensembl"/>
        </authorList>
    </citation>
    <scope>IDENTIFICATION</scope>
</reference>
<dbReference type="InterPro" id="IPR000058">
    <property type="entry name" value="Znf_AN1"/>
</dbReference>
<dbReference type="SUPFAM" id="SSF118310">
    <property type="entry name" value="AN1-like Zinc finger"/>
    <property type="match status" value="1"/>
</dbReference>
<dbReference type="PROSITE" id="PS51039">
    <property type="entry name" value="ZF_AN1"/>
    <property type="match status" value="1"/>
</dbReference>
<evidence type="ECO:0000259" key="8">
    <source>
        <dbReference type="PROSITE" id="PS51036"/>
    </source>
</evidence>
<dbReference type="Pfam" id="PF01428">
    <property type="entry name" value="zf-AN1"/>
    <property type="match status" value="1"/>
</dbReference>
<dbReference type="STRING" id="13735.ENSPSIP00000018599"/>
<feature type="domain" description="A20-type" evidence="8">
    <location>
        <begin position="8"/>
        <end position="42"/>
    </location>
</feature>
<dbReference type="GO" id="GO:0003677">
    <property type="term" value="F:DNA binding"/>
    <property type="evidence" value="ECO:0007669"/>
    <property type="project" value="InterPro"/>
</dbReference>
<evidence type="ECO:0000256" key="6">
    <source>
        <dbReference type="PROSITE-ProRule" id="PRU00449"/>
    </source>
</evidence>
<organism evidence="10 11">
    <name type="scientific">Pelodiscus sinensis</name>
    <name type="common">Chinese softshell turtle</name>
    <name type="synonym">Trionyx sinensis</name>
    <dbReference type="NCBI Taxonomy" id="13735"/>
    <lineage>
        <taxon>Eukaryota</taxon>
        <taxon>Metazoa</taxon>
        <taxon>Chordata</taxon>
        <taxon>Craniata</taxon>
        <taxon>Vertebrata</taxon>
        <taxon>Euteleostomi</taxon>
        <taxon>Archelosauria</taxon>
        <taxon>Testudinata</taxon>
        <taxon>Testudines</taxon>
        <taxon>Cryptodira</taxon>
        <taxon>Trionychia</taxon>
        <taxon>Trionychidae</taxon>
        <taxon>Pelodiscus</taxon>
    </lineage>
</organism>
<sequence length="206" mass="22354">MAQETNQTQVPMLCTTGCGFYGSPRTNGMCSVCYKEYLQRQQSSGRISPPANCPSSSPVASDSIPGQGPEGDPTPEDVKASSQSPVTHQMTAMSISREETSSETVGHSNTEETSPVSSSSGTLLEISQNSSEGEKAEEKPKQKKNRCFTCRKKIGLTGFDCRCGNLFCGIHRYSDVHGCPYDYKAEAAEKIRKENPIIVAEKIQKL</sequence>
<dbReference type="EMBL" id="AGCU01126857">
    <property type="status" value="NOT_ANNOTATED_CDS"/>
    <property type="molecule type" value="Genomic_DNA"/>
</dbReference>
<dbReference type="GeneTree" id="ENSGT00940000156165"/>
<dbReference type="InterPro" id="IPR050652">
    <property type="entry name" value="AN1_A20_ZnFinger"/>
</dbReference>
<protein>
    <submittedName>
        <fullName evidence="10">AN1-type zinc finger protein 5-like</fullName>
    </submittedName>
</protein>
<evidence type="ECO:0000256" key="4">
    <source>
        <dbReference type="ARBA" id="ARBA00022833"/>
    </source>
</evidence>
<dbReference type="eggNOG" id="KOG3173">
    <property type="taxonomic scope" value="Eukaryota"/>
</dbReference>
<dbReference type="InterPro" id="IPR002653">
    <property type="entry name" value="Znf_A20"/>
</dbReference>
<keyword evidence="3 6" id="KW-0863">Zinc-finger</keyword>
<accession>K7GE88</accession>
<reference evidence="10" key="4">
    <citation type="submission" date="2025-09" db="UniProtKB">
        <authorList>
            <consortium name="Ensembl"/>
        </authorList>
    </citation>
    <scope>IDENTIFICATION</scope>
</reference>
<keyword evidence="2" id="KW-0479">Metal-binding</keyword>
<name>K7GE88_PELSI</name>